<feature type="transmembrane region" description="Helical" evidence="6">
    <location>
        <begin position="38"/>
        <end position="61"/>
    </location>
</feature>
<feature type="transmembrane region" description="Helical" evidence="6">
    <location>
        <begin position="217"/>
        <end position="240"/>
    </location>
</feature>
<keyword evidence="3 6" id="KW-0812">Transmembrane</keyword>
<reference evidence="8 9" key="1">
    <citation type="journal article" date="2014" name="PLoS ONE">
        <title>Physiological and genomic features of a novel sulfur-oxidizing gammaproteobacterium belonging to a previously uncultivated symbiotic lineage isolated from a hydrothermal vent.</title>
        <authorList>
            <person name="Nunoura T."/>
            <person name="Takaki Y."/>
            <person name="Kazama H."/>
            <person name="Kakuta J."/>
            <person name="Shimamura S."/>
            <person name="Makita H."/>
            <person name="Hirai M."/>
            <person name="Miyazaki M."/>
            <person name="Takai K."/>
        </authorList>
    </citation>
    <scope>NUCLEOTIDE SEQUENCE [LARGE SCALE GENOMIC DNA]</scope>
    <source>
        <strain evidence="8 9">Hiromi1</strain>
    </source>
</reference>
<keyword evidence="9" id="KW-1185">Reference proteome</keyword>
<dbReference type="RefSeq" id="WP_223212096.1">
    <property type="nucleotide sequence ID" value="NZ_AP012273.1"/>
</dbReference>
<feature type="transmembrane region" description="Helical" evidence="6">
    <location>
        <begin position="186"/>
        <end position="205"/>
    </location>
</feature>
<evidence type="ECO:0000313" key="8">
    <source>
        <dbReference type="EMBL" id="BAO43716.1"/>
    </source>
</evidence>
<name>A0A7U6JGT5_9GAMM</name>
<dbReference type="SUPFAM" id="SSF103481">
    <property type="entry name" value="Multidrug resistance efflux transporter EmrE"/>
    <property type="match status" value="2"/>
</dbReference>
<keyword evidence="4 6" id="KW-1133">Transmembrane helix</keyword>
<dbReference type="KEGG" id="tbn:TBH_C0779"/>
<evidence type="ECO:0000256" key="6">
    <source>
        <dbReference type="SAM" id="Phobius"/>
    </source>
</evidence>
<dbReference type="Proteomes" id="UP000031631">
    <property type="component" value="Chromosome"/>
</dbReference>
<feature type="transmembrane region" description="Helical" evidence="6">
    <location>
        <begin position="128"/>
        <end position="147"/>
    </location>
</feature>
<gene>
    <name evidence="8" type="ORF">TBH_C0779</name>
</gene>
<dbReference type="AlphaFoldDB" id="A0A7U6JGT5"/>
<dbReference type="PANTHER" id="PTHR32322">
    <property type="entry name" value="INNER MEMBRANE TRANSPORTER"/>
    <property type="match status" value="1"/>
</dbReference>
<proteinExistence type="inferred from homology"/>
<keyword evidence="5 6" id="KW-0472">Membrane</keyword>
<dbReference type="InterPro" id="IPR000620">
    <property type="entry name" value="EamA_dom"/>
</dbReference>
<feature type="transmembrane region" description="Helical" evidence="6">
    <location>
        <begin position="98"/>
        <end position="116"/>
    </location>
</feature>
<evidence type="ECO:0000256" key="4">
    <source>
        <dbReference type="ARBA" id="ARBA00022989"/>
    </source>
</evidence>
<evidence type="ECO:0000256" key="5">
    <source>
        <dbReference type="ARBA" id="ARBA00023136"/>
    </source>
</evidence>
<feature type="transmembrane region" description="Helical" evidence="6">
    <location>
        <begin position="247"/>
        <end position="265"/>
    </location>
</feature>
<feature type="transmembrane region" description="Helical" evidence="6">
    <location>
        <begin position="271"/>
        <end position="289"/>
    </location>
</feature>
<evidence type="ECO:0000259" key="7">
    <source>
        <dbReference type="Pfam" id="PF00892"/>
    </source>
</evidence>
<feature type="domain" description="EamA" evidence="7">
    <location>
        <begin position="16"/>
        <end position="143"/>
    </location>
</feature>
<dbReference type="Pfam" id="PF00892">
    <property type="entry name" value="EamA"/>
    <property type="match status" value="2"/>
</dbReference>
<evidence type="ECO:0000313" key="9">
    <source>
        <dbReference type="Proteomes" id="UP000031631"/>
    </source>
</evidence>
<dbReference type="GO" id="GO:0016020">
    <property type="term" value="C:membrane"/>
    <property type="evidence" value="ECO:0007669"/>
    <property type="project" value="UniProtKB-SubCell"/>
</dbReference>
<sequence>MGPLVELKRRIQASYLAVMLIWSTTPLAIQWSATKVDFLFGVSSRMVIGLVIALMLMRFLGLSFHTHRKALQTYLAAGLGIFGAMICVYWGAQYIPSGWISVLFGLTPIMTGLMARRYLGEHALSGKRLVGVFLGIAGLVVVFWGSLHFSADAWLGVAALMIAVTLHSVSTVWTKAVGWQGHGVEITAGALVVAVPLYLITWWLSGGHWPEVIPLKAALSILYLGSVATVLGFGAFYYVLRHVDATRVALLTLMTPIIALWLGSWLNEEKLTWMVVAGTLLILSGLILYESGERHGKGAGGKL</sequence>
<dbReference type="InterPro" id="IPR050638">
    <property type="entry name" value="AA-Vitamin_Transporters"/>
</dbReference>
<organism evidence="8 9">
    <name type="scientific">Thiolapillus brandeum</name>
    <dbReference type="NCBI Taxonomy" id="1076588"/>
    <lineage>
        <taxon>Bacteria</taxon>
        <taxon>Pseudomonadati</taxon>
        <taxon>Pseudomonadota</taxon>
        <taxon>Gammaproteobacteria</taxon>
        <taxon>Chromatiales</taxon>
        <taxon>Sedimenticolaceae</taxon>
        <taxon>Thiolapillus</taxon>
    </lineage>
</organism>
<evidence type="ECO:0000256" key="2">
    <source>
        <dbReference type="ARBA" id="ARBA00007362"/>
    </source>
</evidence>
<comment type="similarity">
    <text evidence="2">Belongs to the EamA transporter family.</text>
</comment>
<dbReference type="EMBL" id="AP012273">
    <property type="protein sequence ID" value="BAO43716.1"/>
    <property type="molecule type" value="Genomic_DNA"/>
</dbReference>
<feature type="transmembrane region" description="Helical" evidence="6">
    <location>
        <begin position="12"/>
        <end position="32"/>
    </location>
</feature>
<feature type="transmembrane region" description="Helical" evidence="6">
    <location>
        <begin position="73"/>
        <end position="92"/>
    </location>
</feature>
<dbReference type="PANTHER" id="PTHR32322:SF2">
    <property type="entry name" value="EAMA DOMAIN-CONTAINING PROTEIN"/>
    <property type="match status" value="1"/>
</dbReference>
<comment type="subcellular location">
    <subcellularLocation>
        <location evidence="1">Membrane</location>
        <topology evidence="1">Multi-pass membrane protein</topology>
    </subcellularLocation>
</comment>
<accession>A0A7U6JGT5</accession>
<evidence type="ECO:0000256" key="3">
    <source>
        <dbReference type="ARBA" id="ARBA00022692"/>
    </source>
</evidence>
<feature type="domain" description="EamA" evidence="7">
    <location>
        <begin position="155"/>
        <end position="288"/>
    </location>
</feature>
<evidence type="ECO:0000256" key="1">
    <source>
        <dbReference type="ARBA" id="ARBA00004141"/>
    </source>
</evidence>
<feature type="transmembrane region" description="Helical" evidence="6">
    <location>
        <begin position="153"/>
        <end position="174"/>
    </location>
</feature>
<dbReference type="InterPro" id="IPR037185">
    <property type="entry name" value="EmrE-like"/>
</dbReference>
<protein>
    <recommendedName>
        <fullName evidence="7">EamA domain-containing protein</fullName>
    </recommendedName>
</protein>